<dbReference type="EC" id="2.7.8.15" evidence="6"/>
<evidence type="ECO:0000259" key="22">
    <source>
        <dbReference type="Pfam" id="PF21383"/>
    </source>
</evidence>
<keyword evidence="16" id="KW-0325">Glycoprotein</keyword>
<dbReference type="InterPro" id="IPR000715">
    <property type="entry name" value="Glycosyl_transferase_4"/>
</dbReference>
<proteinExistence type="inferred from homology"/>
<evidence type="ECO:0000256" key="1">
    <source>
        <dbReference type="ARBA" id="ARBA00001946"/>
    </source>
</evidence>
<keyword evidence="23" id="KW-1185">Reference proteome</keyword>
<evidence type="ECO:0000313" key="24">
    <source>
        <dbReference type="WBParaSite" id="PgR089_g045_t01"/>
    </source>
</evidence>
<evidence type="ECO:0000256" key="12">
    <source>
        <dbReference type="ARBA" id="ARBA00022824"/>
    </source>
</evidence>
<evidence type="ECO:0000256" key="21">
    <source>
        <dbReference type="SAM" id="Phobius"/>
    </source>
</evidence>
<evidence type="ECO:0000256" key="11">
    <source>
        <dbReference type="ARBA" id="ARBA00022723"/>
    </source>
</evidence>
<comment type="cofactor">
    <cofactor evidence="1">
        <name>Mg(2+)</name>
        <dbReference type="ChEBI" id="CHEBI:18420"/>
    </cofactor>
</comment>
<feature type="transmembrane region" description="Helical" evidence="21">
    <location>
        <begin position="294"/>
        <end position="314"/>
    </location>
</feature>
<dbReference type="InterPro" id="IPR048439">
    <property type="entry name" value="DPAGT1_ins"/>
</dbReference>
<keyword evidence="9" id="KW-0808">Transferase</keyword>
<feature type="transmembrane region" description="Helical" evidence="21">
    <location>
        <begin position="399"/>
        <end position="423"/>
    </location>
</feature>
<evidence type="ECO:0000256" key="4">
    <source>
        <dbReference type="ARBA" id="ARBA00009317"/>
    </source>
</evidence>
<name>A0A915C630_PARUN</name>
<evidence type="ECO:0000256" key="9">
    <source>
        <dbReference type="ARBA" id="ARBA00022679"/>
    </source>
</evidence>
<evidence type="ECO:0000256" key="20">
    <source>
        <dbReference type="ARBA" id="ARBA00045078"/>
    </source>
</evidence>
<feature type="transmembrane region" description="Helical" evidence="21">
    <location>
        <begin position="184"/>
        <end position="203"/>
    </location>
</feature>
<dbReference type="Pfam" id="PF21383">
    <property type="entry name" value="DPAGT1_ins"/>
    <property type="match status" value="1"/>
</dbReference>
<evidence type="ECO:0000256" key="6">
    <source>
        <dbReference type="ARBA" id="ARBA00013225"/>
    </source>
</evidence>
<keyword evidence="10 21" id="KW-0812">Transmembrane</keyword>
<keyword evidence="11" id="KW-0479">Metal-binding</keyword>
<feature type="transmembrane region" description="Helical" evidence="21">
    <location>
        <begin position="139"/>
        <end position="156"/>
    </location>
</feature>
<feature type="transmembrane region" description="Helical" evidence="21">
    <location>
        <begin position="240"/>
        <end position="258"/>
    </location>
</feature>
<dbReference type="CDD" id="cd06855">
    <property type="entry name" value="GT_GPT_euk"/>
    <property type="match status" value="1"/>
</dbReference>
<dbReference type="PANTHER" id="PTHR10571:SF0">
    <property type="entry name" value="UDP-N-ACETYLGLUCOSAMINE--DOLICHYL-PHOSPHATE N-ACETYLGLUCOSAMINEPHOSPHOTRANSFERASE"/>
    <property type="match status" value="1"/>
</dbReference>
<evidence type="ECO:0000256" key="17">
    <source>
        <dbReference type="ARBA" id="ARBA00029567"/>
    </source>
</evidence>
<evidence type="ECO:0000313" key="23">
    <source>
        <dbReference type="Proteomes" id="UP000887569"/>
    </source>
</evidence>
<evidence type="ECO:0000256" key="8">
    <source>
        <dbReference type="ARBA" id="ARBA00022676"/>
    </source>
</evidence>
<dbReference type="Pfam" id="PF00953">
    <property type="entry name" value="Glycos_transf_4"/>
    <property type="match status" value="1"/>
</dbReference>
<comment type="pathway">
    <text evidence="3">Protein modification; protein glycosylation.</text>
</comment>
<dbReference type="GO" id="GO:0006488">
    <property type="term" value="P:dolichol-linked oligosaccharide biosynthetic process"/>
    <property type="evidence" value="ECO:0007669"/>
    <property type="project" value="InterPro"/>
</dbReference>
<dbReference type="AlphaFoldDB" id="A0A915C630"/>
<feature type="transmembrane region" description="Helical" evidence="21">
    <location>
        <begin position="26"/>
        <end position="52"/>
    </location>
</feature>
<dbReference type="InterPro" id="IPR033895">
    <property type="entry name" value="GPT"/>
</dbReference>
<evidence type="ECO:0000256" key="18">
    <source>
        <dbReference type="ARBA" id="ARBA00033238"/>
    </source>
</evidence>
<evidence type="ECO:0000256" key="10">
    <source>
        <dbReference type="ARBA" id="ARBA00022692"/>
    </source>
</evidence>
<feature type="transmembrane region" description="Helical" evidence="21">
    <location>
        <begin position="73"/>
        <end position="93"/>
    </location>
</feature>
<dbReference type="Proteomes" id="UP000887569">
    <property type="component" value="Unplaced"/>
</dbReference>
<evidence type="ECO:0000256" key="2">
    <source>
        <dbReference type="ARBA" id="ARBA00004477"/>
    </source>
</evidence>
<evidence type="ECO:0000256" key="5">
    <source>
        <dbReference type="ARBA" id="ARBA00011738"/>
    </source>
</evidence>
<evidence type="ECO:0000256" key="3">
    <source>
        <dbReference type="ARBA" id="ARBA00004922"/>
    </source>
</evidence>
<dbReference type="PANTHER" id="PTHR10571">
    <property type="entry name" value="UDP-N-ACETYLGLUCOSAMINE--DOLICHYL-PHOSPHATE N-ACETYLGLUCOSAMINEPHOSPHOTRANSFERASE"/>
    <property type="match status" value="1"/>
</dbReference>
<evidence type="ECO:0000256" key="19">
    <source>
        <dbReference type="ARBA" id="ARBA00044717"/>
    </source>
</evidence>
<comment type="subunit">
    <text evidence="5">Homodimer.</text>
</comment>
<evidence type="ECO:0000256" key="7">
    <source>
        <dbReference type="ARBA" id="ARBA00017659"/>
    </source>
</evidence>
<dbReference type="WBParaSite" id="PgR089_g045_t01">
    <property type="protein sequence ID" value="PgR089_g045_t01"/>
    <property type="gene ID" value="PgR089_g045"/>
</dbReference>
<feature type="transmembrane region" description="Helical" evidence="21">
    <location>
        <begin position="108"/>
        <end position="127"/>
    </location>
</feature>
<evidence type="ECO:0000256" key="16">
    <source>
        <dbReference type="ARBA" id="ARBA00023180"/>
    </source>
</evidence>
<organism evidence="23 24">
    <name type="scientific">Parascaris univalens</name>
    <name type="common">Nematode worm</name>
    <dbReference type="NCBI Taxonomy" id="6257"/>
    <lineage>
        <taxon>Eukaryota</taxon>
        <taxon>Metazoa</taxon>
        <taxon>Ecdysozoa</taxon>
        <taxon>Nematoda</taxon>
        <taxon>Chromadorea</taxon>
        <taxon>Rhabditida</taxon>
        <taxon>Spirurina</taxon>
        <taxon>Ascaridomorpha</taxon>
        <taxon>Ascaridoidea</taxon>
        <taxon>Ascarididae</taxon>
        <taxon>Parascaris</taxon>
    </lineage>
</organism>
<dbReference type="GO" id="GO:0016757">
    <property type="term" value="F:glycosyltransferase activity"/>
    <property type="evidence" value="ECO:0007669"/>
    <property type="project" value="UniProtKB-KW"/>
</dbReference>
<evidence type="ECO:0000256" key="14">
    <source>
        <dbReference type="ARBA" id="ARBA00022989"/>
    </source>
</evidence>
<keyword evidence="8" id="KW-0328">Glycosyltransferase</keyword>
<dbReference type="GO" id="GO:0046872">
    <property type="term" value="F:metal ion binding"/>
    <property type="evidence" value="ECO:0007669"/>
    <property type="project" value="UniProtKB-KW"/>
</dbReference>
<evidence type="ECO:0000256" key="13">
    <source>
        <dbReference type="ARBA" id="ARBA00022842"/>
    </source>
</evidence>
<keyword evidence="13" id="KW-0460">Magnesium</keyword>
<feature type="domain" description="DPAGT1 insertion" evidence="22">
    <location>
        <begin position="338"/>
        <end position="377"/>
    </location>
</feature>
<dbReference type="GO" id="GO:0005789">
    <property type="term" value="C:endoplasmic reticulum membrane"/>
    <property type="evidence" value="ECO:0007669"/>
    <property type="project" value="UniProtKB-SubCell"/>
</dbReference>
<keyword evidence="15 21" id="KW-0472">Membrane</keyword>
<reference evidence="24" key="1">
    <citation type="submission" date="2022-11" db="UniProtKB">
        <authorList>
            <consortium name="WormBaseParasite"/>
        </authorList>
    </citation>
    <scope>IDENTIFICATION</scope>
</reference>
<feature type="transmembrane region" description="Helical" evidence="21">
    <location>
        <begin position="210"/>
        <end position="228"/>
    </location>
</feature>
<comment type="catalytic activity">
    <reaction evidence="20">
        <text>a di-trans,poly-cis-dolichyl phosphate + UDP-N-acetyl-alpha-D-glucosamine = an N-acetyl-alpha-D-glucosaminyl-diphospho-di-trans,poly-cis-dolichol + UMP</text>
        <dbReference type="Rhea" id="RHEA:13289"/>
        <dbReference type="Rhea" id="RHEA-COMP:19498"/>
        <dbReference type="Rhea" id="RHEA-COMP:19507"/>
        <dbReference type="ChEBI" id="CHEBI:57683"/>
        <dbReference type="ChEBI" id="CHEBI:57705"/>
        <dbReference type="ChEBI" id="CHEBI:57865"/>
        <dbReference type="ChEBI" id="CHEBI:58427"/>
        <dbReference type="EC" id="2.7.8.15"/>
    </reaction>
    <physiologicalReaction direction="left-to-right" evidence="20">
        <dbReference type="Rhea" id="RHEA:13290"/>
    </physiologicalReaction>
</comment>
<sequence length="427" mass="48735">SRIILNLYWFNVISRFRRDMMTPLSLFASVLLSCLGAFVSYHTILEYLPIFIQRKLYGKDQCKSSNVPIPEPVGVISAAVYLIIMFIFIPFPFYEWTRTESTFPHEKLLAFLSALIGICSAILLGFADDVLDLRWRHKLLFPTLSSLPLLLVYYATGSSTSVAVPKQIRAVFLFSETVDIGPLYYVYMGMMVVFCTNAINILAGINGLEAGQALIIATSVAFFNMIQLVRLESQDWYHCLSLYILLPFIATTTILLYFNWYPASVFVGDTFCYWAGMTLASTSILGHFSKTMALFLVPQIFNFLYSIPQLFHLVPCPRHRLPRFDAQTDTVGMSFAIFKSTELKPLGALILRLFETFGLLHRRTLKKDDESWIEINNLTMINLVLKIQGPMHERSLTKCLLAVQIISSLFAFFVRFYLAFLIYDVVN</sequence>
<evidence type="ECO:0000256" key="15">
    <source>
        <dbReference type="ARBA" id="ARBA00023136"/>
    </source>
</evidence>
<accession>A0A915C630</accession>
<comment type="function">
    <text evidence="19">UDP-N-acetylglucosamine--dolichyl-phosphate N-acetylglucosaminephosphotransferase that operates in the biosynthetic pathway of dolichol-linked oligosaccharides, the glycan precursors employed in protein asparagine (N)-glycosylation. The assembly of dolichol-linked oligosaccharides begins on the cytosolic side of the endoplasmic reticulum membrane and finishes in its lumen. The sequential addition of sugars to dolichol pyrophosphate produces dolichol-linked oligosaccharides containing fourteen sugars, including two GlcNAcs, nine mannoses and three glucoses. Once assembled, the oligosaccharide is transferred from the lipid to nascent proteins by oligosaccharyltransferases. Catalyzes the initial step of dolichol-linked oligosaccharide biosynthesis, transfering GlcNAc-1-P from cytosolic UDP-GlcNAc onto the carrier lipid dolichyl phosphate (P-dolichol), yielding GlcNAc-P-P-dolichol embedded in the cytoplasmic leaflet of the endoplasmic reticulum membrane.</text>
</comment>
<dbReference type="GO" id="GO:0003975">
    <property type="term" value="F:UDP-N-acetylglucosamine-dolichyl-phosphate N-acetylglucosaminephosphotransferase activity"/>
    <property type="evidence" value="ECO:0007669"/>
    <property type="project" value="UniProtKB-EC"/>
</dbReference>
<protein>
    <recommendedName>
        <fullName evidence="7">UDP-N-acetylglucosamine--dolichyl-phosphate N-acetylglucosaminephosphotransferase</fullName>
        <ecNumber evidence="6">2.7.8.15</ecNumber>
    </recommendedName>
    <alternativeName>
        <fullName evidence="17">GlcNAc-1-P transferase</fullName>
    </alternativeName>
    <alternativeName>
        <fullName evidence="18">N-acetylglucosamine-1-phosphate transferase</fullName>
    </alternativeName>
</protein>
<comment type="similarity">
    <text evidence="4">Belongs to the glycosyltransferase 4 family.</text>
</comment>
<comment type="subcellular location">
    <subcellularLocation>
        <location evidence="2">Endoplasmic reticulum membrane</location>
        <topology evidence="2">Multi-pass membrane protein</topology>
    </subcellularLocation>
</comment>
<keyword evidence="12" id="KW-0256">Endoplasmic reticulum</keyword>
<keyword evidence="14 21" id="KW-1133">Transmembrane helix</keyword>